<accession>A0A2S0WHD0</accession>
<organism evidence="1 2">
    <name type="scientific">Corynebacterium liangguodongii</name>
    <dbReference type="NCBI Taxonomy" id="2079535"/>
    <lineage>
        <taxon>Bacteria</taxon>
        <taxon>Bacillati</taxon>
        <taxon>Actinomycetota</taxon>
        <taxon>Actinomycetes</taxon>
        <taxon>Mycobacteriales</taxon>
        <taxon>Corynebacteriaceae</taxon>
        <taxon>Corynebacterium</taxon>
    </lineage>
</organism>
<sequence length="96" mass="10744">MRYTVPDIGAELVNIAELEELSADECSMVRMIELDPKGVITGIYVEHRVIGQANEPSKTVPHPDTYHRYAGITARRIAATEFEGLWQEALQKFGQA</sequence>
<proteinExistence type="predicted"/>
<evidence type="ECO:0000313" key="2">
    <source>
        <dbReference type="Proteomes" id="UP000244754"/>
    </source>
</evidence>
<keyword evidence="2" id="KW-1185">Reference proteome</keyword>
<dbReference type="EMBL" id="CP026948">
    <property type="protein sequence ID" value="AWB85181.1"/>
    <property type="molecule type" value="Genomic_DNA"/>
</dbReference>
<protein>
    <submittedName>
        <fullName evidence="1">Uncharacterized protein</fullName>
    </submittedName>
</protein>
<dbReference type="AlphaFoldDB" id="A0A2S0WHD0"/>
<dbReference type="OrthoDB" id="4414653at2"/>
<reference evidence="2" key="1">
    <citation type="submission" date="2018-01" db="EMBL/GenBank/DDBJ databases">
        <authorList>
            <person name="Li J."/>
        </authorList>
    </citation>
    <scope>NUCLEOTIDE SEQUENCE [LARGE SCALE GENOMIC DNA]</scope>
    <source>
        <strain evidence="2">2184</strain>
    </source>
</reference>
<dbReference type="KEGG" id="clia:C3E79_11105"/>
<gene>
    <name evidence="1" type="ORF">C3E79_11105</name>
</gene>
<dbReference type="Proteomes" id="UP000244754">
    <property type="component" value="Chromosome"/>
</dbReference>
<evidence type="ECO:0000313" key="1">
    <source>
        <dbReference type="EMBL" id="AWB85181.1"/>
    </source>
</evidence>
<name>A0A2S0WHD0_9CORY</name>